<keyword evidence="1" id="KW-0812">Transmembrane</keyword>
<organism evidence="2 3">
    <name type="scientific">Coprobacillus cateniformis</name>
    <dbReference type="NCBI Taxonomy" id="100884"/>
    <lineage>
        <taxon>Bacteria</taxon>
        <taxon>Bacillati</taxon>
        <taxon>Bacillota</taxon>
        <taxon>Erysipelotrichia</taxon>
        <taxon>Erysipelotrichales</taxon>
        <taxon>Coprobacillaceae</taxon>
        <taxon>Coprobacillus</taxon>
    </lineage>
</organism>
<keyword evidence="3" id="KW-1185">Reference proteome</keyword>
<dbReference type="GeneID" id="78229466"/>
<dbReference type="InterPro" id="IPR014509">
    <property type="entry name" value="YjdF-like"/>
</dbReference>
<dbReference type="OrthoDB" id="4966203at2"/>
<gene>
    <name evidence="2" type="ORF">HMPREF9488_00107</name>
</gene>
<comment type="caution">
    <text evidence="2">The sequence shown here is derived from an EMBL/GenBank/DDBJ whole genome shotgun (WGS) entry which is preliminary data.</text>
</comment>
<evidence type="ECO:0000256" key="1">
    <source>
        <dbReference type="SAM" id="Phobius"/>
    </source>
</evidence>
<dbReference type="Pfam" id="PF09997">
    <property type="entry name" value="DUF2238"/>
    <property type="match status" value="1"/>
</dbReference>
<dbReference type="RefSeq" id="WP_008787235.1">
    <property type="nucleotide sequence ID" value="NZ_AKCB01000001.1"/>
</dbReference>
<feature type="transmembrane region" description="Helical" evidence="1">
    <location>
        <begin position="9"/>
        <end position="27"/>
    </location>
</feature>
<reference evidence="2 3" key="1">
    <citation type="submission" date="2010-12" db="EMBL/GenBank/DDBJ databases">
        <title>The Genome Sequence of Coprobacillus sp. strain 29_1.</title>
        <authorList>
            <consortium name="The Broad Institute Genome Sequencing Platform"/>
            <person name="Earl A."/>
            <person name="Ward D."/>
            <person name="Feldgarden M."/>
            <person name="Gevers D."/>
            <person name="Daigneault M."/>
            <person name="Sibley C.D."/>
            <person name="White A."/>
            <person name="Strauss J."/>
            <person name="Allen-Vercoe E."/>
            <person name="Young S.K."/>
            <person name="Zeng Q."/>
            <person name="Gargeya S."/>
            <person name="Fitzgerald M."/>
            <person name="Haas B."/>
            <person name="Abouelleil A."/>
            <person name="Alvarado L."/>
            <person name="Arachchi H.M."/>
            <person name="Berlin A."/>
            <person name="Brown A."/>
            <person name="Chapman S.B."/>
            <person name="Chen Z."/>
            <person name="Dunbar C."/>
            <person name="Freedman E."/>
            <person name="Gearin G."/>
            <person name="Gellesch M."/>
            <person name="Goldberg J."/>
            <person name="Griggs A."/>
            <person name="Gujja S."/>
            <person name="Heilman E."/>
            <person name="Heiman D."/>
            <person name="Howarth C."/>
            <person name="Larson L."/>
            <person name="Lui A."/>
            <person name="MacDonald P.J.P."/>
            <person name="Mehta T."/>
            <person name="Montmayeur A."/>
            <person name="Murphy C."/>
            <person name="Neiman D."/>
            <person name="Pearson M."/>
            <person name="Priest M."/>
            <person name="Roberts A."/>
            <person name="Saif S."/>
            <person name="Shea T."/>
            <person name="Shenoy N."/>
            <person name="Sisk P."/>
            <person name="Stolte C."/>
            <person name="Sykes S."/>
            <person name="White J."/>
            <person name="Yandava C."/>
            <person name="Nusbaum C."/>
            <person name="Birren B."/>
        </authorList>
    </citation>
    <scope>NUCLEOTIDE SEQUENCE [LARGE SCALE GENOMIC DNA]</scope>
    <source>
        <strain evidence="2 3">29_1</strain>
    </source>
</reference>
<name>E7G5R9_9FIRM</name>
<dbReference type="HOGENOM" id="CLU_113666_0_0_9"/>
<feature type="transmembrane region" description="Helical" evidence="1">
    <location>
        <begin position="91"/>
        <end position="108"/>
    </location>
</feature>
<dbReference type="STRING" id="100884.GCA_000269565_01593"/>
<dbReference type="Proteomes" id="UP000003157">
    <property type="component" value="Unassembled WGS sequence"/>
</dbReference>
<keyword evidence="1" id="KW-0472">Membrane</keyword>
<feature type="transmembrane region" description="Helical" evidence="1">
    <location>
        <begin position="120"/>
        <end position="142"/>
    </location>
</feature>
<sequence>MKNKKLDIIFKLCILVYVITLIYAFYMNWQGKYFGMTFVACLTPFMAPLFMKLIKVKVPDEFYLLNIIFIYFASLWGSCLGGYSTPYYDKFTHFASGIVICELAYMLYKHLLRNEKRKIVMCIFINAVNATIALLWEFYEYALLVFFQYDAIRNVTGVHDTMTDMLVAVIGGILLTIYLVRFDQSSKDHFFVSLERKLYKLNHK</sequence>
<evidence type="ECO:0000313" key="3">
    <source>
        <dbReference type="Proteomes" id="UP000003157"/>
    </source>
</evidence>
<dbReference type="eggNOG" id="ENOG5030VHW">
    <property type="taxonomic scope" value="Bacteria"/>
</dbReference>
<proteinExistence type="predicted"/>
<protein>
    <submittedName>
        <fullName evidence="2">Membrane-spanning protein</fullName>
    </submittedName>
</protein>
<dbReference type="AlphaFoldDB" id="E7G5R9"/>
<keyword evidence="1" id="KW-1133">Transmembrane helix</keyword>
<feature type="transmembrane region" description="Helical" evidence="1">
    <location>
        <begin position="33"/>
        <end position="51"/>
    </location>
</feature>
<feature type="transmembrane region" description="Helical" evidence="1">
    <location>
        <begin position="162"/>
        <end position="180"/>
    </location>
</feature>
<evidence type="ECO:0000313" key="2">
    <source>
        <dbReference type="EMBL" id="EFW06570.1"/>
    </source>
</evidence>
<accession>E7G5R9</accession>
<feature type="transmembrane region" description="Helical" evidence="1">
    <location>
        <begin position="63"/>
        <end position="85"/>
    </location>
</feature>
<dbReference type="EMBL" id="ADKX01000001">
    <property type="protein sequence ID" value="EFW06570.1"/>
    <property type="molecule type" value="Genomic_DNA"/>
</dbReference>